<sequence length="404" mass="42554">MNRFRLAPLAQATGLALLLAHAVAQAQHVHAADAAADAAAARCACPASAAAVPTAGAAAMAAQPDTALQGAMDHAAMGHAAHLPAMQGAPAAQTTAEHADAMSHAHMDHATIDHTAAQASQVDHSQRAHHAHDGTDHDGMDHTMPIAPAATATASACQCPASADTPLPREPIPPITAADRAAAFPVLRDHGMAHGAARTGYLRVDRLEGWNNAHGSGQAWEARGWYGGDIDRLWLRSDGEREGGRTTASSLELAYGRAISPWWDVLIGGRQAFAPGSARTSAAFGVQGMAPYKFEVSAMLYVGAGGHASLHLEGEYEVLLTNRLILQPRLEAELAAHDDPAHRTGSGLATVEGGLRLRYEITRRFAPYVGVEHVRSFGDTADLRRGDGEAARETRWVAGLRFWF</sequence>
<name>A0ABU2I3A5_9XANT</name>
<gene>
    <name evidence="3" type="ORF">PNQ69_07595</name>
</gene>
<comment type="caution">
    <text evidence="3">The sequence shown here is derived from an EMBL/GenBank/DDBJ whole genome shotgun (WGS) entry which is preliminary data.</text>
</comment>
<dbReference type="Pfam" id="PF05275">
    <property type="entry name" value="CopB"/>
    <property type="match status" value="1"/>
</dbReference>
<keyword evidence="2" id="KW-0732">Signal</keyword>
<feature type="chain" id="PRO_5045763790" evidence="2">
    <location>
        <begin position="27"/>
        <end position="404"/>
    </location>
</feature>
<accession>A0ABU2I3A5</accession>
<evidence type="ECO:0000256" key="2">
    <source>
        <dbReference type="SAM" id="SignalP"/>
    </source>
</evidence>
<reference evidence="3 4" key="1">
    <citation type="submission" date="2023-01" db="EMBL/GenBank/DDBJ databases">
        <title>Xanthomonas hawaiianensis sp. nov. isolated from Araceae family in Hawaii.</title>
        <authorList>
            <person name="Chunag S.-C."/>
            <person name="Dobhal S."/>
            <person name="Alvarez A."/>
            <person name="Arif M."/>
        </authorList>
    </citation>
    <scope>NUCLEOTIDE SEQUENCE [LARGE SCALE GENOMIC DNA]</scope>
    <source>
        <strain evidence="3 4">A2111</strain>
    </source>
</reference>
<keyword evidence="4" id="KW-1185">Reference proteome</keyword>
<feature type="compositionally biased region" description="Basic and acidic residues" evidence="1">
    <location>
        <begin position="131"/>
        <end position="141"/>
    </location>
</feature>
<feature type="signal peptide" evidence="2">
    <location>
        <begin position="1"/>
        <end position="26"/>
    </location>
</feature>
<dbReference type="InterPro" id="IPR007939">
    <property type="entry name" value="Cu-R_B_prcur"/>
</dbReference>
<evidence type="ECO:0000313" key="3">
    <source>
        <dbReference type="EMBL" id="MDS9992631.1"/>
    </source>
</evidence>
<dbReference type="EMBL" id="JAQMHB010000001">
    <property type="protein sequence ID" value="MDS9992631.1"/>
    <property type="molecule type" value="Genomic_DNA"/>
</dbReference>
<feature type="region of interest" description="Disordered" evidence="1">
    <location>
        <begin position="117"/>
        <end position="142"/>
    </location>
</feature>
<protein>
    <submittedName>
        <fullName evidence="3">Copper resistance protein B</fullName>
    </submittedName>
</protein>
<evidence type="ECO:0000256" key="1">
    <source>
        <dbReference type="SAM" id="MobiDB-lite"/>
    </source>
</evidence>
<dbReference type="Proteomes" id="UP001260534">
    <property type="component" value="Unassembled WGS sequence"/>
</dbReference>
<evidence type="ECO:0000313" key="4">
    <source>
        <dbReference type="Proteomes" id="UP001260534"/>
    </source>
</evidence>
<proteinExistence type="predicted"/>
<organism evidence="3 4">
    <name type="scientific">Xanthomonas hawaiiensis</name>
    <dbReference type="NCBI Taxonomy" id="3003247"/>
    <lineage>
        <taxon>Bacteria</taxon>
        <taxon>Pseudomonadati</taxon>
        <taxon>Pseudomonadota</taxon>
        <taxon>Gammaproteobacteria</taxon>
        <taxon>Lysobacterales</taxon>
        <taxon>Lysobacteraceae</taxon>
        <taxon>Xanthomonas</taxon>
    </lineage>
</organism>